<sequence length="141" mass="16506">MNSTLSIPTDNPYKLMAIIGSVIFILSLYFLGYQTYRFNDSVFESLEKISIISSNVELSEPDKDYRIAIEERKIEIIENDRKFLPFGCAIFSAIGLFLGFYGFRHWLIEVYPVEDSMRKAQLKNLELSNQERSRFKVKKRT</sequence>
<dbReference type="RefSeq" id="WP_136981029.1">
    <property type="nucleotide sequence ID" value="NZ_SYUV01000065.1"/>
</dbReference>
<evidence type="ECO:0000313" key="3">
    <source>
        <dbReference type="Proteomes" id="UP000307574"/>
    </source>
</evidence>
<feature type="transmembrane region" description="Helical" evidence="1">
    <location>
        <begin position="12"/>
        <end position="31"/>
    </location>
</feature>
<feature type="transmembrane region" description="Helical" evidence="1">
    <location>
        <begin position="83"/>
        <end position="103"/>
    </location>
</feature>
<keyword evidence="1" id="KW-1133">Transmembrane helix</keyword>
<organism evidence="2 3">
    <name type="scientific">Vibrio kanaloae</name>
    <dbReference type="NCBI Taxonomy" id="170673"/>
    <lineage>
        <taxon>Bacteria</taxon>
        <taxon>Pseudomonadati</taxon>
        <taxon>Pseudomonadota</taxon>
        <taxon>Gammaproteobacteria</taxon>
        <taxon>Vibrionales</taxon>
        <taxon>Vibrionaceae</taxon>
        <taxon>Vibrio</taxon>
    </lineage>
</organism>
<evidence type="ECO:0000313" key="2">
    <source>
        <dbReference type="EMBL" id="TKF28418.1"/>
    </source>
</evidence>
<reference evidence="2 3" key="1">
    <citation type="submission" date="2019-04" db="EMBL/GenBank/DDBJ databases">
        <title>A reverse ecology approach based on a biological definition of microbial populations.</title>
        <authorList>
            <person name="Arevalo P."/>
            <person name="Vaninsberghe D."/>
            <person name="Elsherbini J."/>
            <person name="Gore J."/>
            <person name="Polz M."/>
        </authorList>
    </citation>
    <scope>NUCLEOTIDE SEQUENCE [LARGE SCALE GENOMIC DNA]</scope>
    <source>
        <strain evidence="2 3">10N.261.46.F4</strain>
    </source>
</reference>
<proteinExistence type="predicted"/>
<gene>
    <name evidence="2" type="ORF">FCV50_18185</name>
</gene>
<name>A0A4U2CBV3_9VIBR</name>
<comment type="caution">
    <text evidence="2">The sequence shown here is derived from an EMBL/GenBank/DDBJ whole genome shotgun (WGS) entry which is preliminary data.</text>
</comment>
<dbReference type="Proteomes" id="UP000307574">
    <property type="component" value="Unassembled WGS sequence"/>
</dbReference>
<keyword evidence="1" id="KW-0812">Transmembrane</keyword>
<keyword evidence="1" id="KW-0472">Membrane</keyword>
<dbReference type="EMBL" id="SYUV01000065">
    <property type="protein sequence ID" value="TKF28418.1"/>
    <property type="molecule type" value="Genomic_DNA"/>
</dbReference>
<evidence type="ECO:0000256" key="1">
    <source>
        <dbReference type="SAM" id="Phobius"/>
    </source>
</evidence>
<protein>
    <submittedName>
        <fullName evidence="2">Uncharacterized protein</fullName>
    </submittedName>
</protein>
<dbReference type="AlphaFoldDB" id="A0A4U2CBV3"/>
<accession>A0A4U2CBV3</accession>